<dbReference type="Proteomes" id="UP000887580">
    <property type="component" value="Unplaced"/>
</dbReference>
<reference evidence="2" key="1">
    <citation type="submission" date="2022-11" db="UniProtKB">
        <authorList>
            <consortium name="WormBaseParasite"/>
        </authorList>
    </citation>
    <scope>IDENTIFICATION</scope>
</reference>
<evidence type="ECO:0000313" key="1">
    <source>
        <dbReference type="Proteomes" id="UP000887580"/>
    </source>
</evidence>
<proteinExistence type="predicted"/>
<accession>A0AC35GXR4</accession>
<dbReference type="WBParaSite" id="PS1159_v2.g9772.t1">
    <property type="protein sequence ID" value="PS1159_v2.g9772.t1"/>
    <property type="gene ID" value="PS1159_v2.g9772"/>
</dbReference>
<organism evidence="1 2">
    <name type="scientific">Panagrolaimus sp. PS1159</name>
    <dbReference type="NCBI Taxonomy" id="55785"/>
    <lineage>
        <taxon>Eukaryota</taxon>
        <taxon>Metazoa</taxon>
        <taxon>Ecdysozoa</taxon>
        <taxon>Nematoda</taxon>
        <taxon>Chromadorea</taxon>
        <taxon>Rhabditida</taxon>
        <taxon>Tylenchina</taxon>
        <taxon>Panagrolaimomorpha</taxon>
        <taxon>Panagrolaimoidea</taxon>
        <taxon>Panagrolaimidae</taxon>
        <taxon>Panagrolaimus</taxon>
    </lineage>
</organism>
<protein>
    <submittedName>
        <fullName evidence="2">Uncharacterized protein</fullName>
    </submittedName>
</protein>
<evidence type="ECO:0000313" key="2">
    <source>
        <dbReference type="WBParaSite" id="PS1159_v2.g9772.t1"/>
    </source>
</evidence>
<name>A0AC35GXR4_9BILA</name>
<sequence>MDQPAFSGFEPTLYNYKNEYGIIKVVDNGYGLYNSEIEYLSNGTVIMVDNGYGLYNSEIEYISNGTVISNSFNNALPFEPNNSTSKCGFSIPKVSYYNGFYYLIYAEYDCEYEYVLSLAKTTNPLDVKSWNFLGHVLTNIPIDIATILWATPENELANHYFFYAQYGTKINIAVSKDPLNWQILNKTILKPRDDHFDNIVFPGAMPLRLKTDDFLFIYGGRSDRFYTGWAILDANDPTNVVQRCENPLMTPTSWEGVESSITTLLPDPYGCPLDVANIIGTEYAYNAECFFGFYISDAGVGAVRVVSSWNNAHISTPNV</sequence>